<evidence type="ECO:0000313" key="1">
    <source>
        <dbReference type="EMBL" id="WOE76356.1"/>
    </source>
</evidence>
<keyword evidence="2" id="KW-1185">Reference proteome</keyword>
<proteinExistence type="predicted"/>
<dbReference type="AlphaFoldDB" id="A0AA97FA37"/>
<protein>
    <submittedName>
        <fullName evidence="1">Uncharacterized protein</fullName>
    </submittedName>
</protein>
<accession>A0AA97FA37</accession>
<organism evidence="1 2">
    <name type="scientific">Alterisphingorhabdus coralli</name>
    <dbReference type="NCBI Taxonomy" id="3071408"/>
    <lineage>
        <taxon>Bacteria</taxon>
        <taxon>Pseudomonadati</taxon>
        <taxon>Pseudomonadota</taxon>
        <taxon>Alphaproteobacteria</taxon>
        <taxon>Sphingomonadales</taxon>
        <taxon>Sphingomonadaceae</taxon>
        <taxon>Alterisphingorhabdus (ex Yan et al. 2024)</taxon>
    </lineage>
</organism>
<dbReference type="Proteomes" id="UP001302429">
    <property type="component" value="Chromosome"/>
</dbReference>
<evidence type="ECO:0000313" key="2">
    <source>
        <dbReference type="Proteomes" id="UP001302429"/>
    </source>
</evidence>
<gene>
    <name evidence="1" type="ORF">RB602_06485</name>
</gene>
<dbReference type="RefSeq" id="WP_317084016.1">
    <property type="nucleotide sequence ID" value="NZ_CP136594.1"/>
</dbReference>
<reference evidence="1 2" key="1">
    <citation type="submission" date="2023-10" db="EMBL/GenBank/DDBJ databases">
        <title>Complete genome sequence of a Sphingomonadaceae bacterium.</title>
        <authorList>
            <person name="Yan C."/>
        </authorList>
    </citation>
    <scope>NUCLEOTIDE SEQUENCE [LARGE SCALE GENOMIC DNA]</scope>
    <source>
        <strain evidence="1 2">SCSIO 66989</strain>
    </source>
</reference>
<sequence>MHNFEYMKGASAIVNRFTESERGNASRSYVWHRANGELPCDAIMRAMQDTMNGKRRYPELRGALIGGDASNETRWIEYPERGGFRFVGFADEVIEGRAIDHFGWYTDEFDGETLRGAVYQLPANNGQPRFIAAYRHGSYSRQKKRWTDVSGNPAALLDVRGIYETARDAAFPANSLAEHAAEKEREYQAAWQAGGRYRELLDSAKAMHNLARELIGELRDYASHNEGIAYPKICKMIRANIRKSLEQWRDDNRAAGDLRDEWEAPAPKAASNQWQARKRQLWEAFADGADITT</sequence>
<dbReference type="EMBL" id="CP136594">
    <property type="protein sequence ID" value="WOE76356.1"/>
    <property type="molecule type" value="Genomic_DNA"/>
</dbReference>
<name>A0AA97FA37_9SPHN</name>
<dbReference type="KEGG" id="acoa:RB602_06485"/>